<protein>
    <recommendedName>
        <fullName evidence="3">Cadherin-like beta sandwich domain-containing protein</fullName>
    </recommendedName>
</protein>
<accession>A0ABT4Q9C5</accession>
<organism evidence="1 2">
    <name type="scientific">Paenibacillus gyeongsangnamensis</name>
    <dbReference type="NCBI Taxonomy" id="3388067"/>
    <lineage>
        <taxon>Bacteria</taxon>
        <taxon>Bacillati</taxon>
        <taxon>Bacillota</taxon>
        <taxon>Bacilli</taxon>
        <taxon>Bacillales</taxon>
        <taxon>Paenibacillaceae</taxon>
        <taxon>Paenibacillus</taxon>
    </lineage>
</organism>
<name>A0ABT4Q9C5_9BACL</name>
<evidence type="ECO:0000313" key="2">
    <source>
        <dbReference type="Proteomes" id="UP001527882"/>
    </source>
</evidence>
<keyword evidence="2" id="KW-1185">Reference proteome</keyword>
<proteinExistence type="predicted"/>
<sequence>MKFALTGGLSKAPVPMRRMMAFFVLAAAIMMLLMMPGRTHANSGVTITNIQLTPAGGPIKPGGTNGWEINFTTPSTLDPTDTITIDFGPRFKLNITNMNLVSGTFETRAVWVNGSYSPSNVSSDGGKITFPVTTSIRAGGNVKVTLETGAITNDFEGGGKDIQVSTSIDPNPSTYSISIDNNVVQVTLDNTTQGAARVKYSVHYAADHLVSGGNNLALLPSRDITFSLNKNDYSVNGFTPDFVGYDGYLYISLPNTLQATNTIDLEMIVARNPMEPGDYPFAVSSSGYESQMNFAPVTITGDTTPPIGSIALESGESFTYSKLVRLRLNASDGSGSGVSSYALSTTGDFSGNPPKKPFGSVVPFLIADNTKNQRVYVQYYDGAGNASEISWVDFEYRGDALNLLSLTTSSGAAEFPVSPNIDGDEPSYQVKISKETTTVTLTPVLKYPSGKSVSAAQGTLALPVVSGQITVSGLKPGANPVRLTVTPDDHSGYKTYNLVLFREAPALDAEPGQIFSLGGGTEWMVADKDQRTLVSVDAITACPWMEGSNFFGCSWEKNRTTWNENELGYRFQTDLPGTVPYYLNHDYTDSLGTEKSQISDYPYDNTVYENTVDAPQNYAPSVTRSVMAKVGLLSRKEYTDLQSNINLQIRERYNNAWLINPQHDVTGSGPSYRVLATDFSGSPVDDFNSNYGEYKLVPVIHLFAGAKVKSGSGTFGDPYLLDVSDSTIVNLTYGNQTYTPNTERTFNINVAAGVDQIALQANSALSGTTISSVTGGAQLIGEDTIQFPHLEPGNNTAVFQSQSPDGTQTSTYTIIVNKKSVPTVSSVVYGNNSYMPDENKRISIGVNSVTSNVYLYVNTTDSGARIMITNSTVSGAVYGLGSDGVSWINLPGLSFGDNQIQFQLVSSDGLQGQSYTIVVNRAPVGSSAIQSVIVGERAYVPDGGPIRINLDGGVSLVQLSVITSDPKATMTVTGSTVTGYTYSSLPGGVNLINLPNLVLGENRVQVQVASYDQTQTSNYEIVLIRGVAVSSVEAALNNIRNRVDANGDGKFYRADVVEWLKRIPPRKVTPIGTMQALIG</sequence>
<reference evidence="1 2" key="1">
    <citation type="submission" date="2022-12" db="EMBL/GenBank/DDBJ databases">
        <title>Draft genome sequence of Paenibacillus sp. dW9.</title>
        <authorList>
            <person name="Choi E.-W."/>
            <person name="Kim D.-U."/>
        </authorList>
    </citation>
    <scope>NUCLEOTIDE SEQUENCE [LARGE SCALE GENOMIC DNA]</scope>
    <source>
        <strain evidence="2">dW9</strain>
    </source>
</reference>
<gene>
    <name evidence="1" type="ORF">O9H85_13755</name>
</gene>
<evidence type="ECO:0008006" key="3">
    <source>
        <dbReference type="Google" id="ProtNLM"/>
    </source>
</evidence>
<evidence type="ECO:0000313" key="1">
    <source>
        <dbReference type="EMBL" id="MCZ8513477.1"/>
    </source>
</evidence>
<dbReference type="RefSeq" id="WP_269881999.1">
    <property type="nucleotide sequence ID" value="NZ_JAQAGZ010000008.1"/>
</dbReference>
<comment type="caution">
    <text evidence="1">The sequence shown here is derived from an EMBL/GenBank/DDBJ whole genome shotgun (WGS) entry which is preliminary data.</text>
</comment>
<dbReference type="EMBL" id="JAQAGZ010000008">
    <property type="protein sequence ID" value="MCZ8513477.1"/>
    <property type="molecule type" value="Genomic_DNA"/>
</dbReference>
<dbReference type="Proteomes" id="UP001527882">
    <property type="component" value="Unassembled WGS sequence"/>
</dbReference>